<reference evidence="1 2" key="1">
    <citation type="submission" date="2018-10" db="EMBL/GenBank/DDBJ databases">
        <title>Phylogenomics of Brevibacillus.</title>
        <authorList>
            <person name="Dunlap C."/>
        </authorList>
    </citation>
    <scope>NUCLEOTIDE SEQUENCE [LARGE SCALE GENOMIC DNA]</scope>
    <source>
        <strain evidence="1 2">DSM 100115</strain>
    </source>
</reference>
<accession>A0A3M8BCP2</accession>
<sequence>MSDLAGSFAWHTLFERKTSGIPLIAGLCSLRLPRNKKGDPVAAVPLLSIRTGRLIFDKKTGTASAIPFLSISRSAWVFSG</sequence>
<organism evidence="1 2">
    <name type="scientific">Brevibacillus gelatini</name>
    <dbReference type="NCBI Taxonomy" id="1655277"/>
    <lineage>
        <taxon>Bacteria</taxon>
        <taxon>Bacillati</taxon>
        <taxon>Bacillota</taxon>
        <taxon>Bacilli</taxon>
        <taxon>Bacillales</taxon>
        <taxon>Paenibacillaceae</taxon>
        <taxon>Brevibacillus</taxon>
    </lineage>
</organism>
<dbReference type="Proteomes" id="UP000268829">
    <property type="component" value="Unassembled WGS sequence"/>
</dbReference>
<dbReference type="EMBL" id="RHHS01000009">
    <property type="protein sequence ID" value="RNB60787.1"/>
    <property type="molecule type" value="Genomic_DNA"/>
</dbReference>
<name>A0A3M8BCP2_9BACL</name>
<evidence type="ECO:0000313" key="1">
    <source>
        <dbReference type="EMBL" id="RNB60787.1"/>
    </source>
</evidence>
<dbReference type="RefSeq" id="WP_122903217.1">
    <property type="nucleotide sequence ID" value="NZ_RHHS01000009.1"/>
</dbReference>
<proteinExistence type="predicted"/>
<keyword evidence="2" id="KW-1185">Reference proteome</keyword>
<comment type="caution">
    <text evidence="1">The sequence shown here is derived from an EMBL/GenBank/DDBJ whole genome shotgun (WGS) entry which is preliminary data.</text>
</comment>
<gene>
    <name evidence="1" type="ORF">EDM57_02620</name>
</gene>
<protein>
    <submittedName>
        <fullName evidence="1">Uncharacterized protein</fullName>
    </submittedName>
</protein>
<evidence type="ECO:0000313" key="2">
    <source>
        <dbReference type="Proteomes" id="UP000268829"/>
    </source>
</evidence>
<dbReference type="AlphaFoldDB" id="A0A3M8BCP2"/>